<dbReference type="Proteomes" id="UP000027586">
    <property type="component" value="Unassembled WGS sequence"/>
</dbReference>
<reference evidence="3" key="1">
    <citation type="submission" date="2013-08" db="EMBL/GenBank/DDBJ databases">
        <title>Gene expansion shapes genome architecture in the human pathogen Lichtheimia corymbifera: an evolutionary genomics analysis in the ancient terrestrial Mucorales (Mucoromycotina).</title>
        <authorList>
            <person name="Schwartze V.U."/>
            <person name="Winter S."/>
            <person name="Shelest E."/>
            <person name="Marcet-Houben M."/>
            <person name="Horn F."/>
            <person name="Wehner S."/>
            <person name="Hoffmann K."/>
            <person name="Riege K."/>
            <person name="Sammeth M."/>
            <person name="Nowrousian M."/>
            <person name="Valiante V."/>
            <person name="Linde J."/>
            <person name="Jacobsen I.D."/>
            <person name="Marz M."/>
            <person name="Brakhage A.A."/>
            <person name="Gabaldon T."/>
            <person name="Bocker S."/>
            <person name="Voigt K."/>
        </authorList>
    </citation>
    <scope>NUCLEOTIDE SEQUENCE [LARGE SCALE GENOMIC DNA]</scope>
    <source>
        <strain evidence="3">FSU 9682</strain>
    </source>
</reference>
<comment type="similarity">
    <text evidence="1">Belongs to the cytochrome P450 family.</text>
</comment>
<dbReference type="EMBL" id="CBTN010000002">
    <property type="protein sequence ID" value="CDH48880.1"/>
    <property type="molecule type" value="Genomic_DNA"/>
</dbReference>
<dbReference type="VEuPathDB" id="FungiDB:LCOR_00648.1"/>
<evidence type="ECO:0000256" key="1">
    <source>
        <dbReference type="ARBA" id="ARBA00010617"/>
    </source>
</evidence>
<evidence type="ECO:0000313" key="3">
    <source>
        <dbReference type="EMBL" id="CDH48880.1"/>
    </source>
</evidence>
<name>A0A068RGM7_9FUNG</name>
<evidence type="ECO:0000313" key="4">
    <source>
        <dbReference type="Proteomes" id="UP000027586"/>
    </source>
</evidence>
<dbReference type="Pfam" id="PF00067">
    <property type="entry name" value="p450"/>
    <property type="match status" value="1"/>
</dbReference>
<dbReference type="GO" id="GO:0016705">
    <property type="term" value="F:oxidoreductase activity, acting on paired donors, with incorporation or reduction of molecular oxygen"/>
    <property type="evidence" value="ECO:0007669"/>
    <property type="project" value="InterPro"/>
</dbReference>
<dbReference type="SUPFAM" id="SSF48264">
    <property type="entry name" value="Cytochrome P450"/>
    <property type="match status" value="1"/>
</dbReference>
<keyword evidence="2" id="KW-0349">Heme</keyword>
<keyword evidence="4" id="KW-1185">Reference proteome</keyword>
<dbReference type="GO" id="GO:0004497">
    <property type="term" value="F:monooxygenase activity"/>
    <property type="evidence" value="ECO:0007669"/>
    <property type="project" value="UniProtKB-KW"/>
</dbReference>
<dbReference type="OrthoDB" id="1470350at2759"/>
<dbReference type="InterPro" id="IPR002401">
    <property type="entry name" value="Cyt_P450_E_grp-I"/>
</dbReference>
<accession>A0A068RGM7</accession>
<gene>
    <name evidence="3" type="ORF">LCOR_00648.1</name>
</gene>
<dbReference type="InterPro" id="IPR001128">
    <property type="entry name" value="Cyt_P450"/>
</dbReference>
<dbReference type="InterPro" id="IPR036396">
    <property type="entry name" value="Cyt_P450_sf"/>
</dbReference>
<keyword evidence="3" id="KW-0503">Monooxygenase</keyword>
<protein>
    <submittedName>
        <fullName evidence="3">Cytochrome p450 monooxygenase</fullName>
    </submittedName>
</protein>
<dbReference type="InterPro" id="IPR050121">
    <property type="entry name" value="Cytochrome_P450_monoxygenase"/>
</dbReference>
<keyword evidence="2" id="KW-0408">Iron</keyword>
<dbReference type="PANTHER" id="PTHR24305">
    <property type="entry name" value="CYTOCHROME P450"/>
    <property type="match status" value="1"/>
</dbReference>
<dbReference type="PANTHER" id="PTHR24305:SF166">
    <property type="entry name" value="CYTOCHROME P450 12A4, MITOCHONDRIAL-RELATED"/>
    <property type="match status" value="1"/>
</dbReference>
<proteinExistence type="inferred from homology"/>
<dbReference type="AlphaFoldDB" id="A0A068RGM7"/>
<dbReference type="PRINTS" id="PR00385">
    <property type="entry name" value="P450"/>
</dbReference>
<dbReference type="GO" id="GO:0020037">
    <property type="term" value="F:heme binding"/>
    <property type="evidence" value="ECO:0007669"/>
    <property type="project" value="InterPro"/>
</dbReference>
<keyword evidence="3" id="KW-0560">Oxidoreductase</keyword>
<comment type="caution">
    <text evidence="3">The sequence shown here is derived from an EMBL/GenBank/DDBJ whole genome shotgun (WGS) entry which is preliminary data.</text>
</comment>
<dbReference type="STRING" id="1263082.A0A068RGM7"/>
<comment type="cofactor">
    <cofactor evidence="2">
        <name>heme</name>
        <dbReference type="ChEBI" id="CHEBI:30413"/>
    </cofactor>
</comment>
<dbReference type="Gene3D" id="1.10.630.10">
    <property type="entry name" value="Cytochrome P450"/>
    <property type="match status" value="1"/>
</dbReference>
<dbReference type="GO" id="GO:0005506">
    <property type="term" value="F:iron ion binding"/>
    <property type="evidence" value="ECO:0007669"/>
    <property type="project" value="InterPro"/>
</dbReference>
<organism evidence="3 4">
    <name type="scientific">Lichtheimia corymbifera JMRC:FSU:9682</name>
    <dbReference type="NCBI Taxonomy" id="1263082"/>
    <lineage>
        <taxon>Eukaryota</taxon>
        <taxon>Fungi</taxon>
        <taxon>Fungi incertae sedis</taxon>
        <taxon>Mucoromycota</taxon>
        <taxon>Mucoromycotina</taxon>
        <taxon>Mucoromycetes</taxon>
        <taxon>Mucorales</taxon>
        <taxon>Lichtheimiaceae</taxon>
        <taxon>Lichtheimia</taxon>
    </lineage>
</organism>
<keyword evidence="2" id="KW-0479">Metal-binding</keyword>
<dbReference type="PRINTS" id="PR00463">
    <property type="entry name" value="EP450I"/>
</dbReference>
<feature type="binding site" description="axial binding residue" evidence="2">
    <location>
        <position position="485"/>
    </location>
    <ligand>
        <name>heme</name>
        <dbReference type="ChEBI" id="CHEBI:30413"/>
    </ligand>
    <ligandPart>
        <name>Fe</name>
        <dbReference type="ChEBI" id="CHEBI:18248"/>
    </ligandPart>
</feature>
<sequence length="544" mass="62013">MTSELLSSLPSSLSPYLTTDRLPKVLVATTLTYAVTKYIIYNLYLHPTARIPGPSVDWIPFLGNMREIIREESGVPHKKWLKKYGGIVVYHMLWNKPRVMVSDPSLLKEVLTHHVYDYTKTPEGSKFLTLLLGNGLLVAEGDVHRQQRKQLNPAFSLQSIRELVPVMFVPPVQLLDRWKQEYAERKDNNGLMEMNISEWMSHVTLDIIGLAGFGQEFLAVKHEGSTDHVNKLSWAYRHLFDPTGSNFERFLRFLIPGYRYLPTRRNLDFRKALGMLHEESLAVVQRGIERAKTTSRQDNLLALMINLVDESGNGMSVEELRNQCLTFLAAGHETTAVSLSWTLWLLAQNQDIQDALREEVTPMFANLDFTHRMFHDDPFDTTGHNLPSFEAINNLHLLNNVCKESSRLLPVVPVTSRVATKDVTLGGHFIPKNTAIFLPLIVNHNSKELWGEDAEEFRPARWDESEASRAGPYDFLPFLAGGRQCIGNRFAMIELKIILGLLITNFQFFEKPGFVPRKRQELTMRPSPYMTLLVKPVVSSSVEA</sequence>
<evidence type="ECO:0000256" key="2">
    <source>
        <dbReference type="PIRSR" id="PIRSR602401-1"/>
    </source>
</evidence>